<organism evidence="3 4">
    <name type="scientific">Phrynosoma platyrhinos</name>
    <name type="common">Desert horned lizard</name>
    <dbReference type="NCBI Taxonomy" id="52577"/>
    <lineage>
        <taxon>Eukaryota</taxon>
        <taxon>Metazoa</taxon>
        <taxon>Chordata</taxon>
        <taxon>Craniata</taxon>
        <taxon>Vertebrata</taxon>
        <taxon>Euteleostomi</taxon>
        <taxon>Lepidosauria</taxon>
        <taxon>Squamata</taxon>
        <taxon>Bifurcata</taxon>
        <taxon>Unidentata</taxon>
        <taxon>Episquamata</taxon>
        <taxon>Toxicofera</taxon>
        <taxon>Iguania</taxon>
        <taxon>Phrynosomatidae</taxon>
        <taxon>Phrynosomatinae</taxon>
        <taxon>Phrynosoma</taxon>
    </lineage>
</organism>
<keyword evidence="4" id="KW-1185">Reference proteome</keyword>
<sequence length="219" mass="24443">MSFQTPEIPTSHNFDMLLEEFDGDAFGTENDLALRVESETWHATDTNETSRYQYKDLIQTSDGFLRLPAPLFFSWCAHDNPAGFLVNQAVKCNTMIQEKDCTTLPALSMEFYTNINILAVPNSSRMVNITIHSITVQTLDGLRTRLYNTDVLMLPTLHAQSCSNVVLEQNTHPIPLSGSPGYVVGQPVRAGFRSAGYPFCTFHISMAYNISVKICPPGR</sequence>
<gene>
    <name evidence="3" type="ORF">JD844_015203</name>
</gene>
<dbReference type="InterPro" id="IPR011677">
    <property type="entry name" value="TCTN1-3_dom"/>
</dbReference>
<dbReference type="EMBL" id="JAIPUX010001211">
    <property type="protein sequence ID" value="KAH0625616.1"/>
    <property type="molecule type" value="Genomic_DNA"/>
</dbReference>
<comment type="subunit">
    <text evidence="1">Part of the tectonic-like complex (also named B9 complex).</text>
</comment>
<dbReference type="PANTHER" id="PTHR14611:SF1">
    <property type="entry name" value="TECTONIC-1"/>
    <property type="match status" value="1"/>
</dbReference>
<dbReference type="Proteomes" id="UP000826234">
    <property type="component" value="Unassembled WGS sequence"/>
</dbReference>
<dbReference type="Pfam" id="PF07773">
    <property type="entry name" value="TCTN_DUF1619"/>
    <property type="match status" value="1"/>
</dbReference>
<dbReference type="PANTHER" id="PTHR14611">
    <property type="entry name" value="TECTONIC FAMILY MEMBER"/>
    <property type="match status" value="1"/>
</dbReference>
<proteinExistence type="predicted"/>
<feature type="domain" description="Tectonic-1-3" evidence="2">
    <location>
        <begin position="52"/>
        <end position="105"/>
    </location>
</feature>
<evidence type="ECO:0000256" key="1">
    <source>
        <dbReference type="ARBA" id="ARBA00011495"/>
    </source>
</evidence>
<accession>A0ABQ7T876</accession>
<evidence type="ECO:0000313" key="4">
    <source>
        <dbReference type="Proteomes" id="UP000826234"/>
    </source>
</evidence>
<evidence type="ECO:0000259" key="2">
    <source>
        <dbReference type="Pfam" id="PF07773"/>
    </source>
</evidence>
<reference evidence="3 4" key="1">
    <citation type="journal article" date="2022" name="Gigascience">
        <title>A chromosome-level genome assembly and annotation of the desert horned lizard, Phrynosoma platyrhinos, provides insight into chromosomal rearrangements among reptiles.</title>
        <authorList>
            <person name="Koochekian N."/>
            <person name="Ascanio A."/>
            <person name="Farleigh K."/>
            <person name="Card D.C."/>
            <person name="Schield D.R."/>
            <person name="Castoe T.A."/>
            <person name="Jezkova T."/>
        </authorList>
    </citation>
    <scope>NUCLEOTIDE SEQUENCE [LARGE SCALE GENOMIC DNA]</scope>
    <source>
        <strain evidence="3">NK-2021</strain>
    </source>
</reference>
<dbReference type="InterPro" id="IPR040354">
    <property type="entry name" value="TCTN1-3"/>
</dbReference>
<evidence type="ECO:0000313" key="3">
    <source>
        <dbReference type="EMBL" id="KAH0625616.1"/>
    </source>
</evidence>
<comment type="caution">
    <text evidence="3">The sequence shown here is derived from an EMBL/GenBank/DDBJ whole genome shotgun (WGS) entry which is preliminary data.</text>
</comment>
<protein>
    <recommendedName>
        <fullName evidence="2">Tectonic-1-3 domain-containing protein</fullName>
    </recommendedName>
</protein>
<name>A0ABQ7T876_PHRPL</name>